<feature type="domain" description="YokE-like PH" evidence="2">
    <location>
        <begin position="37"/>
        <end position="139"/>
    </location>
</feature>
<dbReference type="Pfam" id="PF14470">
    <property type="entry name" value="bPH_3"/>
    <property type="match status" value="1"/>
</dbReference>
<keyword evidence="1" id="KW-0175">Coiled coil</keyword>
<dbReference type="InterPro" id="IPR039519">
    <property type="entry name" value="YokE-like_PH"/>
</dbReference>
<dbReference type="AlphaFoldDB" id="A0ABD6C7V7"/>
<dbReference type="RefSeq" id="WP_247377869.1">
    <property type="nucleotide sequence ID" value="NZ_JALLGV010000004.1"/>
</dbReference>
<dbReference type="EMBL" id="JBHUDJ010000001">
    <property type="protein sequence ID" value="MFD1585490.1"/>
    <property type="molecule type" value="Genomic_DNA"/>
</dbReference>
<feature type="coiled-coil region" evidence="1">
    <location>
        <begin position="197"/>
        <end position="224"/>
    </location>
</feature>
<reference evidence="3 4" key="1">
    <citation type="journal article" date="2019" name="Int. J. Syst. Evol. Microbiol.">
        <title>The Global Catalogue of Microorganisms (GCM) 10K type strain sequencing project: providing services to taxonomists for standard genome sequencing and annotation.</title>
        <authorList>
            <consortium name="The Broad Institute Genomics Platform"/>
            <consortium name="The Broad Institute Genome Sequencing Center for Infectious Disease"/>
            <person name="Wu L."/>
            <person name="Ma J."/>
        </authorList>
    </citation>
    <scope>NUCLEOTIDE SEQUENCE [LARGE SCALE GENOMIC DNA]</scope>
    <source>
        <strain evidence="3 4">CGMCC 1.12125</strain>
    </source>
</reference>
<keyword evidence="4" id="KW-1185">Reference proteome</keyword>
<accession>A0ABD6C7V7</accession>
<name>A0ABD6C7V7_9EURY</name>
<protein>
    <submittedName>
        <fullName evidence="3">PH domain-containing protein</fullName>
    </submittedName>
</protein>
<organism evidence="3 4">
    <name type="scientific">Halorientalis brevis</name>
    <dbReference type="NCBI Taxonomy" id="1126241"/>
    <lineage>
        <taxon>Archaea</taxon>
        <taxon>Methanobacteriati</taxon>
        <taxon>Methanobacteriota</taxon>
        <taxon>Stenosarchaea group</taxon>
        <taxon>Halobacteria</taxon>
        <taxon>Halobacteriales</taxon>
        <taxon>Haloarculaceae</taxon>
        <taxon>Halorientalis</taxon>
    </lineage>
</organism>
<evidence type="ECO:0000313" key="4">
    <source>
        <dbReference type="Proteomes" id="UP001597119"/>
    </source>
</evidence>
<sequence>MGGRLDAEQILRSGSDAGSSGGYLRGKRLTDYFEGSERPAFVLSNETKGIKHERGGETAVVTPGEDYQAVAAVTNERVLLVVGGNDERGGRNREVSLPYTEIRSIETKTGVFKSRLTITARTSDTYHFVLSGREALDEVEAYVERAIAYWVAVDRRLEKARDHLSTIESTIEAGDPRAAADAYRRTQELLDQASEVAEAFESGTRAMERRIDQLETRLTLTEIRGHRLRGRQLAETATDARGEDDYEAALDAYTTAKSQYERAVDLAAASQNRDAEKLRSELTDVSKAVEEIRTEPLLRAMNACAEAIQADEPAPERWRTAIDVCHDVHGILHRDDRFDGDPAALRFQIEWLVQNCLNAHERAAEQAVRAGEEYREQGDDEAGRNAFERAREHLRRARDLAREFRSGVPARYETALETVYQAA</sequence>
<comment type="caution">
    <text evidence="3">The sequence shown here is derived from an EMBL/GenBank/DDBJ whole genome shotgun (WGS) entry which is preliminary data.</text>
</comment>
<gene>
    <name evidence="3" type="ORF">ACFR9U_00730</name>
</gene>
<dbReference type="Proteomes" id="UP001597119">
    <property type="component" value="Unassembled WGS sequence"/>
</dbReference>
<evidence type="ECO:0000259" key="2">
    <source>
        <dbReference type="Pfam" id="PF14470"/>
    </source>
</evidence>
<evidence type="ECO:0000256" key="1">
    <source>
        <dbReference type="SAM" id="Coils"/>
    </source>
</evidence>
<proteinExistence type="predicted"/>
<evidence type="ECO:0000313" key="3">
    <source>
        <dbReference type="EMBL" id="MFD1585490.1"/>
    </source>
</evidence>